<dbReference type="GO" id="GO:0005829">
    <property type="term" value="C:cytosol"/>
    <property type="evidence" value="ECO:0007669"/>
    <property type="project" value="TreeGrafter"/>
</dbReference>
<dbReference type="PROSITE" id="PS50902">
    <property type="entry name" value="FLAVODOXIN_LIKE"/>
    <property type="match status" value="1"/>
</dbReference>
<dbReference type="InterPro" id="IPR001094">
    <property type="entry name" value="Flavdoxin-like"/>
</dbReference>
<dbReference type="SUPFAM" id="SSF52218">
    <property type="entry name" value="Flavoproteins"/>
    <property type="match status" value="1"/>
</dbReference>
<dbReference type="Gene3D" id="3.40.50.360">
    <property type="match status" value="1"/>
</dbReference>
<dbReference type="GO" id="GO:0070814">
    <property type="term" value="P:hydrogen sulfide biosynthetic process"/>
    <property type="evidence" value="ECO:0007669"/>
    <property type="project" value="UniProtKB-UniRule"/>
</dbReference>
<feature type="binding site" evidence="11">
    <location>
        <position position="367"/>
    </location>
    <ligand>
        <name>FAD</name>
        <dbReference type="ChEBI" id="CHEBI:57692"/>
    </ligand>
</feature>
<feature type="binding site" evidence="11 13">
    <location>
        <begin position="79"/>
        <end position="84"/>
    </location>
    <ligand>
        <name>FMN</name>
        <dbReference type="ChEBI" id="CHEBI:58210"/>
    </ligand>
</feature>
<comment type="similarity">
    <text evidence="11">In the C-terminal section; belongs to the flavoprotein pyridine nucleotide cytochrome reductase family.</text>
</comment>
<evidence type="ECO:0000259" key="14">
    <source>
        <dbReference type="PROSITE" id="PS50902"/>
    </source>
</evidence>
<dbReference type="RefSeq" id="WP_084255998.1">
    <property type="nucleotide sequence ID" value="NZ_FWWV01000004.1"/>
</dbReference>
<dbReference type="SUPFAM" id="SSF63380">
    <property type="entry name" value="Riboflavin synthase domain-like"/>
    <property type="match status" value="1"/>
</dbReference>
<dbReference type="InterPro" id="IPR001433">
    <property type="entry name" value="OxRdtase_FAD/NAD-bd"/>
</dbReference>
<comment type="function">
    <text evidence="11 12">Component of the sulfite reductase complex that catalyzes the 6-electron reduction of sulfite to sulfide. This is one of several activities required for the biosynthesis of L-cysteine from sulfate. The flavoprotein component catalyzes the electron flow from NADPH -&gt; FAD -&gt; FMN to the hemoprotein component.</text>
</comment>
<dbReference type="CDD" id="cd06199">
    <property type="entry name" value="SiR"/>
    <property type="match status" value="1"/>
</dbReference>
<evidence type="ECO:0000256" key="2">
    <source>
        <dbReference type="ARBA" id="ARBA00022605"/>
    </source>
</evidence>
<keyword evidence="17" id="KW-1185">Reference proteome</keyword>
<dbReference type="AlphaFoldDB" id="A0A1W1UI27"/>
<dbReference type="PIRSF" id="PIRSF000207">
    <property type="entry name" value="SiR-FP_CysJ"/>
    <property type="match status" value="1"/>
</dbReference>
<evidence type="ECO:0000256" key="4">
    <source>
        <dbReference type="ARBA" id="ARBA00022643"/>
    </source>
</evidence>
<dbReference type="GO" id="GO:0004783">
    <property type="term" value="F:sulfite reductase (NADPH) activity"/>
    <property type="evidence" value="ECO:0007669"/>
    <property type="project" value="UniProtKB-UniRule"/>
</dbReference>
<feature type="binding site" evidence="11 13">
    <location>
        <position position="572"/>
    </location>
    <ligand>
        <name>NADP(+)</name>
        <dbReference type="ChEBI" id="CHEBI:58349"/>
    </ligand>
</feature>
<feature type="binding site" evidence="11 13">
    <location>
        <begin position="126"/>
        <end position="129"/>
    </location>
    <ligand>
        <name>FMN</name>
        <dbReference type="ChEBI" id="CHEBI:58210"/>
    </ligand>
</feature>
<dbReference type="Pfam" id="PF00667">
    <property type="entry name" value="FAD_binding_1"/>
    <property type="match status" value="1"/>
</dbReference>
<comment type="similarity">
    <text evidence="11">Belongs to the NADPH-dependent sulphite reductase flavoprotein subunit CysJ family.</text>
</comment>
<comment type="subunit">
    <text evidence="11 12">Alpha(8)-beta(8). The alpha component is a flavoprotein, the beta component is a hemoprotein.</text>
</comment>
<keyword evidence="6 11" id="KW-0521">NADP</keyword>
<evidence type="ECO:0000256" key="12">
    <source>
        <dbReference type="PIRNR" id="PIRNR000207"/>
    </source>
</evidence>
<dbReference type="EC" id="1.8.1.2" evidence="11 12"/>
<dbReference type="Gene3D" id="2.40.30.10">
    <property type="entry name" value="Translation factors"/>
    <property type="match status" value="1"/>
</dbReference>
<feature type="binding site" evidence="11 13">
    <location>
        <begin position="415"/>
        <end position="417"/>
    </location>
    <ligand>
        <name>FAD</name>
        <dbReference type="ChEBI" id="CHEBI:57692"/>
    </ligand>
</feature>
<dbReference type="InterPro" id="IPR029039">
    <property type="entry name" value="Flavoprotein-like_sf"/>
</dbReference>
<evidence type="ECO:0000256" key="9">
    <source>
        <dbReference type="ARBA" id="ARBA00023192"/>
    </source>
</evidence>
<dbReference type="GO" id="GO:0050660">
    <property type="term" value="F:flavin adenine dinucleotide binding"/>
    <property type="evidence" value="ECO:0007669"/>
    <property type="project" value="InterPro"/>
</dbReference>
<dbReference type="InterPro" id="IPR001709">
    <property type="entry name" value="Flavoprot_Pyr_Nucl_cyt_Rdtase"/>
</dbReference>
<dbReference type="InterPro" id="IPR008254">
    <property type="entry name" value="Flavodoxin/NO_synth"/>
</dbReference>
<dbReference type="Gene3D" id="1.20.990.10">
    <property type="entry name" value="NADPH-cytochrome p450 Reductase, Chain A, domain 3"/>
    <property type="match status" value="1"/>
</dbReference>
<evidence type="ECO:0000256" key="13">
    <source>
        <dbReference type="PIRSR" id="PIRSR000207-1"/>
    </source>
</evidence>
<keyword evidence="4 11" id="KW-0288">FMN</keyword>
<dbReference type="PRINTS" id="PR00369">
    <property type="entry name" value="FLAVODOXIN"/>
</dbReference>
<dbReference type="Proteomes" id="UP000192408">
    <property type="component" value="Unassembled WGS sequence"/>
</dbReference>
<accession>A0A1W1UI27</accession>
<keyword evidence="1 11" id="KW-0813">Transport</keyword>
<dbReference type="PRINTS" id="PR00371">
    <property type="entry name" value="FPNCR"/>
</dbReference>
<dbReference type="PANTHER" id="PTHR19384">
    <property type="entry name" value="NITRIC OXIDE SYNTHASE-RELATED"/>
    <property type="match status" value="1"/>
</dbReference>
<feature type="binding site" evidence="11 13">
    <location>
        <position position="610"/>
    </location>
    <ligand>
        <name>FAD</name>
        <dbReference type="ChEBI" id="CHEBI:57692"/>
    </ligand>
</feature>
<keyword evidence="8 11" id="KW-0560">Oxidoreductase</keyword>
<dbReference type="InterPro" id="IPR003097">
    <property type="entry name" value="CysJ-like_FAD-binding"/>
</dbReference>
<reference evidence="17" key="1">
    <citation type="submission" date="2017-04" db="EMBL/GenBank/DDBJ databases">
        <authorList>
            <person name="Varghese N."/>
            <person name="Submissions S."/>
        </authorList>
    </citation>
    <scope>NUCLEOTIDE SEQUENCE [LARGE SCALE GENOMIC DNA]</scope>
    <source>
        <strain evidence="17">DSM 23072</strain>
    </source>
</reference>
<dbReference type="InterPro" id="IPR023173">
    <property type="entry name" value="NADPH_Cyt_P450_Rdtase_alpha"/>
</dbReference>
<dbReference type="UniPathway" id="UPA00140">
    <property type="reaction ID" value="UER00207"/>
</dbReference>
<dbReference type="GO" id="GO:0010181">
    <property type="term" value="F:FMN binding"/>
    <property type="evidence" value="ECO:0007669"/>
    <property type="project" value="InterPro"/>
</dbReference>
<dbReference type="STRING" id="1122938.SAMN05660772_01691"/>
<feature type="domain" description="Flavodoxin-like" evidence="14">
    <location>
        <begin position="73"/>
        <end position="211"/>
    </location>
</feature>
<dbReference type="InterPro" id="IPR029758">
    <property type="entry name" value="CysJ_Proteobact"/>
</dbReference>
<evidence type="ECO:0000256" key="10">
    <source>
        <dbReference type="ARBA" id="ARBA00052219"/>
    </source>
</evidence>
<evidence type="ECO:0000313" key="17">
    <source>
        <dbReference type="Proteomes" id="UP000192408"/>
    </source>
</evidence>
<feature type="binding site" evidence="11 13">
    <location>
        <begin position="397"/>
        <end position="400"/>
    </location>
    <ligand>
        <name>FAD</name>
        <dbReference type="ChEBI" id="CHEBI:57692"/>
    </ligand>
</feature>
<evidence type="ECO:0000256" key="5">
    <source>
        <dbReference type="ARBA" id="ARBA00022827"/>
    </source>
</evidence>
<dbReference type="Pfam" id="PF00258">
    <property type="entry name" value="Flavodoxin_1"/>
    <property type="match status" value="1"/>
</dbReference>
<dbReference type="InterPro" id="IPR010199">
    <property type="entry name" value="CysJ"/>
</dbReference>
<organism evidence="16 17">
    <name type="scientific">Pasteurella testudinis DSM 23072</name>
    <dbReference type="NCBI Taxonomy" id="1122938"/>
    <lineage>
        <taxon>Bacteria</taxon>
        <taxon>Pseudomonadati</taxon>
        <taxon>Pseudomonadota</taxon>
        <taxon>Gammaproteobacteria</taxon>
        <taxon>Pasteurellales</taxon>
        <taxon>Pasteurellaceae</taxon>
        <taxon>Pasteurella</taxon>
    </lineage>
</organism>
<dbReference type="NCBIfam" id="NF008197">
    <property type="entry name" value="PRK10953.1"/>
    <property type="match status" value="1"/>
</dbReference>
<feature type="binding site" evidence="11 13">
    <location>
        <begin position="530"/>
        <end position="531"/>
    </location>
    <ligand>
        <name>NADP(+)</name>
        <dbReference type="ChEBI" id="CHEBI:58349"/>
    </ligand>
</feature>
<dbReference type="PANTHER" id="PTHR19384:SF128">
    <property type="entry name" value="NADPH OXIDOREDUCTASE A"/>
    <property type="match status" value="1"/>
</dbReference>
<feature type="binding site" evidence="11 13">
    <location>
        <begin position="430"/>
        <end position="433"/>
    </location>
    <ligand>
        <name>FAD</name>
        <dbReference type="ChEBI" id="CHEBI:57692"/>
    </ligand>
</feature>
<dbReference type="HAMAP" id="MF_01541">
    <property type="entry name" value="CysJ"/>
    <property type="match status" value="1"/>
</dbReference>
<keyword evidence="9 11" id="KW-0198">Cysteine biosynthesis</keyword>
<comment type="cofactor">
    <cofactor evidence="11 12 13">
        <name>FMN</name>
        <dbReference type="ChEBI" id="CHEBI:58210"/>
    </cofactor>
    <text evidence="11 12 13">Binds 1 FMN per subunit.</text>
</comment>
<dbReference type="InterPro" id="IPR017927">
    <property type="entry name" value="FAD-bd_FR_type"/>
</dbReference>
<comment type="pathway">
    <text evidence="11 12">Sulfur metabolism; hydrogen sulfide biosynthesis; hydrogen sulfide from sulfite (NADPH route): step 1/1.</text>
</comment>
<comment type="catalytic activity">
    <reaction evidence="10 11 12">
        <text>hydrogen sulfide + 3 NADP(+) + 3 H2O = sulfite + 3 NADPH + 4 H(+)</text>
        <dbReference type="Rhea" id="RHEA:13801"/>
        <dbReference type="ChEBI" id="CHEBI:15377"/>
        <dbReference type="ChEBI" id="CHEBI:15378"/>
        <dbReference type="ChEBI" id="CHEBI:17359"/>
        <dbReference type="ChEBI" id="CHEBI:29919"/>
        <dbReference type="ChEBI" id="CHEBI:57783"/>
        <dbReference type="ChEBI" id="CHEBI:58349"/>
        <dbReference type="EC" id="1.8.1.2"/>
    </reaction>
</comment>
<keyword evidence="5 11" id="KW-0274">FAD</keyword>
<proteinExistence type="inferred from homology"/>
<name>A0A1W1UI27_9PAST</name>
<gene>
    <name evidence="11" type="primary">cysJ</name>
    <name evidence="16" type="ORF">SAMN05660772_01691</name>
</gene>
<dbReference type="InterPro" id="IPR017938">
    <property type="entry name" value="Riboflavin_synthase-like_b-brl"/>
</dbReference>
<dbReference type="GO" id="GO:0000103">
    <property type="term" value="P:sulfate assimilation"/>
    <property type="evidence" value="ECO:0007669"/>
    <property type="project" value="UniProtKB-UniRule"/>
</dbReference>
<evidence type="ECO:0000256" key="11">
    <source>
        <dbReference type="HAMAP-Rule" id="MF_01541"/>
    </source>
</evidence>
<keyword evidence="2 11" id="KW-0028">Amino-acid biosynthesis</keyword>
<evidence type="ECO:0000256" key="1">
    <source>
        <dbReference type="ARBA" id="ARBA00022448"/>
    </source>
</evidence>
<feature type="binding site" evidence="11 13">
    <location>
        <position position="333"/>
    </location>
    <ligand>
        <name>FAD</name>
        <dbReference type="ChEBI" id="CHEBI:57692"/>
    </ligand>
</feature>
<evidence type="ECO:0000256" key="7">
    <source>
        <dbReference type="ARBA" id="ARBA00022982"/>
    </source>
</evidence>
<dbReference type="FunFam" id="3.40.50.80:FF:000001">
    <property type="entry name" value="NADPH--cytochrome P450 reductase 1"/>
    <property type="match status" value="1"/>
</dbReference>
<dbReference type="PROSITE" id="PS51384">
    <property type="entry name" value="FAD_FR"/>
    <property type="match status" value="1"/>
</dbReference>
<dbReference type="Gene3D" id="3.40.50.80">
    <property type="entry name" value="Nucleotide-binding domain of ferredoxin-NADP reductase (FNR) module"/>
    <property type="match status" value="1"/>
</dbReference>
<keyword evidence="3 11" id="KW-0285">Flavoprotein</keyword>
<evidence type="ECO:0000256" key="8">
    <source>
        <dbReference type="ARBA" id="ARBA00023002"/>
    </source>
</evidence>
<protein>
    <recommendedName>
        <fullName evidence="11 12">Sulfite reductase [NADPH] flavoprotein alpha-component</fullName>
        <shortName evidence="11 12">SiR-FP</shortName>
        <ecNumber evidence="11 12">1.8.1.2</ecNumber>
    </recommendedName>
</protein>
<evidence type="ECO:0000256" key="6">
    <source>
        <dbReference type="ARBA" id="ARBA00022857"/>
    </source>
</evidence>
<feature type="binding site" evidence="11 13">
    <location>
        <position position="421"/>
    </location>
    <ligand>
        <name>FAD</name>
        <dbReference type="ChEBI" id="CHEBI:57692"/>
    </ligand>
</feature>
<dbReference type="InterPro" id="IPR039261">
    <property type="entry name" value="FNR_nucleotide-bd"/>
</dbReference>
<dbReference type="GO" id="GO:0019344">
    <property type="term" value="P:cysteine biosynthetic process"/>
    <property type="evidence" value="ECO:0007669"/>
    <property type="project" value="UniProtKB-KW"/>
</dbReference>
<sequence length="610" mass="67369">MTIEKTAPEKTANIALPPDVTERLAALDPLQLAWLSGYCWSEAQSRQNRQSAVSSALTPVASAVQTVLEPLQVTIISASQTGNARKVAEQLKAKLAATALEVNLVAAADYKPKNIANEKVLLLVTSTQGDGEPPEEALSLYKFLFGKKAPNLSQTEFAVLGLGDSSYPDFCQAGKDFDAKLVELGATRLCDRQDCDLDYQALADSWIEQISRLLQQKNQTQSAVVTAQTGGTDLPSAVRSVYNKENPFAAGLSLRQKITARGSEKDVRHLEIDLSGSGLHYQPGDALGVWFNNDPALVEEILQAVALNGDEKVHLNGAEISIREALINSLEITQNTPHFVKGYADLVGNSELNQQVKSAVAIQHYIQTTPIIGVLQAYPFTLSAEQLLGLLRPLTPRLYSIASAQEEVGDEVHLTVGVLRYEHAGKIRSGGASSYLADRVEEDGEVRVFIEHNDNFRLPHDNSTPIIMIGSGTGIAPFRAFVQQRAAQQASGKNWLIFGNQHFTDDFLYQIEWQSFAKDGYLHKYHFAWSRDQAEKIYVQHKIRQEAAALWQWLQQGAHIYVCGDASRMAKDVEQALLEAISEQGGLSMEEADEYLDELRQNKRYQRDVY</sequence>
<feature type="domain" description="FAD-binding FR-type" evidence="15">
    <location>
        <begin position="245"/>
        <end position="459"/>
    </location>
</feature>
<feature type="binding site" evidence="11 13">
    <location>
        <begin position="162"/>
        <end position="171"/>
    </location>
    <ligand>
        <name>FMN</name>
        <dbReference type="ChEBI" id="CHEBI:58210"/>
    </ligand>
</feature>
<dbReference type="SUPFAM" id="SSF52343">
    <property type="entry name" value="Ferredoxin reductase-like, C-terminal NADP-linked domain"/>
    <property type="match status" value="1"/>
</dbReference>
<dbReference type="NCBIfam" id="TIGR01931">
    <property type="entry name" value="cysJ"/>
    <property type="match status" value="1"/>
</dbReference>
<dbReference type="Pfam" id="PF00175">
    <property type="entry name" value="NAD_binding_1"/>
    <property type="match status" value="1"/>
</dbReference>
<comment type="similarity">
    <text evidence="11">In the N-terminal section; belongs to the flavodoxin family.</text>
</comment>
<keyword evidence="7 11" id="KW-0249">Electron transport</keyword>
<evidence type="ECO:0000256" key="3">
    <source>
        <dbReference type="ARBA" id="ARBA00022630"/>
    </source>
</evidence>
<comment type="cofactor">
    <cofactor evidence="11 12 13">
        <name>FAD</name>
        <dbReference type="ChEBI" id="CHEBI:57692"/>
    </cofactor>
    <text evidence="11 12 13">Binds 1 FAD per subunit.</text>
</comment>
<evidence type="ECO:0000259" key="15">
    <source>
        <dbReference type="PROSITE" id="PS51384"/>
    </source>
</evidence>
<feature type="binding site" evidence="11 13">
    <location>
        <begin position="536"/>
        <end position="540"/>
    </location>
    <ligand>
        <name>NADP(+)</name>
        <dbReference type="ChEBI" id="CHEBI:58349"/>
    </ligand>
</feature>
<evidence type="ECO:0000313" key="16">
    <source>
        <dbReference type="EMBL" id="SMB80765.1"/>
    </source>
</evidence>
<dbReference type="EMBL" id="FWWV01000004">
    <property type="protein sequence ID" value="SMB80765.1"/>
    <property type="molecule type" value="Genomic_DNA"/>
</dbReference>